<dbReference type="PANTHER" id="PTHR13847:SF285">
    <property type="entry name" value="FAD DEPENDENT OXIDOREDUCTASE DOMAIN-CONTAINING PROTEIN"/>
    <property type="match status" value="1"/>
</dbReference>
<name>A0A6J7H2X2_9ZZZZ</name>
<protein>
    <submittedName>
        <fullName evidence="6">Unannotated protein</fullName>
    </submittedName>
</protein>
<evidence type="ECO:0000313" key="5">
    <source>
        <dbReference type="EMBL" id="CAB4851791.1"/>
    </source>
</evidence>
<evidence type="ECO:0000313" key="4">
    <source>
        <dbReference type="EMBL" id="CAB4831567.1"/>
    </source>
</evidence>
<dbReference type="PANTHER" id="PTHR13847">
    <property type="entry name" value="SARCOSINE DEHYDROGENASE-RELATED"/>
    <property type="match status" value="1"/>
</dbReference>
<evidence type="ECO:0000313" key="2">
    <source>
        <dbReference type="EMBL" id="CAB4362317.1"/>
    </source>
</evidence>
<gene>
    <name evidence="3" type="ORF">UFOPK2656_00902</name>
    <name evidence="4" type="ORF">UFOPK3099_02142</name>
    <name evidence="5" type="ORF">UFOPK3267_01723</name>
    <name evidence="6" type="ORF">UFOPK3651_00485</name>
    <name evidence="7" type="ORF">UFOPK3931_00673</name>
    <name evidence="2" type="ORF">UFOPK4189_00090</name>
</gene>
<reference evidence="6" key="1">
    <citation type="submission" date="2020-05" db="EMBL/GenBank/DDBJ databases">
        <authorList>
            <person name="Chiriac C."/>
            <person name="Salcher M."/>
            <person name="Ghai R."/>
            <person name="Kavagutti S V."/>
        </authorList>
    </citation>
    <scope>NUCLEOTIDE SEQUENCE</scope>
</reference>
<dbReference type="EMBL" id="CAFBIY010000096">
    <property type="protein sequence ID" value="CAB4851791.1"/>
    <property type="molecule type" value="Genomic_DNA"/>
</dbReference>
<dbReference type="SUPFAM" id="SSF51905">
    <property type="entry name" value="FAD/NAD(P)-binding domain"/>
    <property type="match status" value="1"/>
</dbReference>
<dbReference type="Gene3D" id="3.50.50.60">
    <property type="entry name" value="FAD/NAD(P)-binding domain"/>
    <property type="match status" value="1"/>
</dbReference>
<accession>A0A6J7H2X2</accession>
<dbReference type="Pfam" id="PF01266">
    <property type="entry name" value="DAO"/>
    <property type="match status" value="1"/>
</dbReference>
<dbReference type="AlphaFoldDB" id="A0A6J7H2X2"/>
<dbReference type="EMBL" id="CAFBOL010000011">
    <property type="protein sequence ID" value="CAB4978831.1"/>
    <property type="molecule type" value="Genomic_DNA"/>
</dbReference>
<proteinExistence type="predicted"/>
<evidence type="ECO:0000313" key="3">
    <source>
        <dbReference type="EMBL" id="CAB4714728.1"/>
    </source>
</evidence>
<evidence type="ECO:0000313" key="7">
    <source>
        <dbReference type="EMBL" id="CAB4978831.1"/>
    </source>
</evidence>
<dbReference type="EMBL" id="CAFAAV010000195">
    <property type="protein sequence ID" value="CAB4831567.1"/>
    <property type="molecule type" value="Genomic_DNA"/>
</dbReference>
<dbReference type="EMBL" id="CAFBMT010000002">
    <property type="protein sequence ID" value="CAB4915231.1"/>
    <property type="molecule type" value="Genomic_DNA"/>
</dbReference>
<dbReference type="GO" id="GO:0005737">
    <property type="term" value="C:cytoplasm"/>
    <property type="evidence" value="ECO:0007669"/>
    <property type="project" value="TreeGrafter"/>
</dbReference>
<dbReference type="InterPro" id="IPR006076">
    <property type="entry name" value="FAD-dep_OxRdtase"/>
</dbReference>
<dbReference type="Gene3D" id="3.30.9.10">
    <property type="entry name" value="D-Amino Acid Oxidase, subunit A, domain 2"/>
    <property type="match status" value="1"/>
</dbReference>
<organism evidence="6">
    <name type="scientific">freshwater metagenome</name>
    <dbReference type="NCBI Taxonomy" id="449393"/>
    <lineage>
        <taxon>unclassified sequences</taxon>
        <taxon>metagenomes</taxon>
        <taxon>ecological metagenomes</taxon>
    </lineage>
</organism>
<evidence type="ECO:0000313" key="6">
    <source>
        <dbReference type="EMBL" id="CAB4915231.1"/>
    </source>
</evidence>
<sequence length="463" mass="50898">MHELADLSLWHSAIDAQEWGASRAALSGAVDADIAIVGAGYTGLWTAYYLLQRDPSLRVVVLEARTVAFGASGRNGGWCSALLPMGLDAMAAKYSRDDAIRLQTAMHATVGEIGRVATAEGIECDFAHGGYVAVARNPAQLARSHHHVAHLHSYGFGEDDYRVLSADEARRRCAATGVIGGEYTPHCAAIQPARLARGLACVVERHGATIYEHSPVVEIAPHRVRTEHGTVNARVVVRATEAFTGTLAQRRREMAPIYSLMIATEPLSAEFWEQTGLHERETFNDERFMIVYGQRTADDRIAFGGRGAWYHWGSRTAAEFERNPRVHDKIHEALRELFPHLGEAAITHRWGGPVATARDWWCHVAFDSTTGLASAGNYVGDGVGTTNLAGRTLADLITGTDSDLVTMPWVGHRSRRWEPEPFRYLGINSLMVLPKNTDHREQRTGRRSAWREAALARLTGGTH</sequence>
<feature type="domain" description="FAD dependent oxidoreductase" evidence="1">
    <location>
        <begin position="33"/>
        <end position="396"/>
    </location>
</feature>
<dbReference type="EMBL" id="CAEZYF010000004">
    <property type="protein sequence ID" value="CAB4714728.1"/>
    <property type="molecule type" value="Genomic_DNA"/>
</dbReference>
<dbReference type="EMBL" id="CAESGF010000001">
    <property type="protein sequence ID" value="CAB4362317.1"/>
    <property type="molecule type" value="Genomic_DNA"/>
</dbReference>
<dbReference type="InterPro" id="IPR036188">
    <property type="entry name" value="FAD/NAD-bd_sf"/>
</dbReference>
<evidence type="ECO:0000259" key="1">
    <source>
        <dbReference type="Pfam" id="PF01266"/>
    </source>
</evidence>